<proteinExistence type="predicted"/>
<dbReference type="AlphaFoldDB" id="A0A8S1NQQ5"/>
<name>A0A8S1NQQ5_PARPR</name>
<evidence type="ECO:0000256" key="1">
    <source>
        <dbReference type="SAM" id="Coils"/>
    </source>
</evidence>
<sequence>MKEQYELDKMTMMKKLEDEQNKLKQEFNQNLSQKESELKEALSKLDQKNKIKLEKVLLQSIYYIIFRFNNIINHYHFQILINIIIVNQVKLENLWQKLLIVVNFIIVFVNKQFQRLEKYSLHFKYLVDQIFMLEQDLETLCRNIIIRIVIKLEHIQQIKMVIFIHMIHHKNYIHVTNYSKIKLLDNIIF</sequence>
<protein>
    <submittedName>
        <fullName evidence="2">Uncharacterized protein</fullName>
    </submittedName>
</protein>
<comment type="caution">
    <text evidence="2">The sequence shown here is derived from an EMBL/GenBank/DDBJ whole genome shotgun (WGS) entry which is preliminary data.</text>
</comment>
<dbReference type="EMBL" id="CAJJDM010000094">
    <property type="protein sequence ID" value="CAD8092556.1"/>
    <property type="molecule type" value="Genomic_DNA"/>
</dbReference>
<reference evidence="2" key="1">
    <citation type="submission" date="2021-01" db="EMBL/GenBank/DDBJ databases">
        <authorList>
            <consortium name="Genoscope - CEA"/>
            <person name="William W."/>
        </authorList>
    </citation>
    <scope>NUCLEOTIDE SEQUENCE</scope>
</reference>
<gene>
    <name evidence="2" type="ORF">PPRIM_AZ9-3.1.T0910007</name>
</gene>
<keyword evidence="3" id="KW-1185">Reference proteome</keyword>
<dbReference type="Proteomes" id="UP000688137">
    <property type="component" value="Unassembled WGS sequence"/>
</dbReference>
<evidence type="ECO:0000313" key="3">
    <source>
        <dbReference type="Proteomes" id="UP000688137"/>
    </source>
</evidence>
<keyword evidence="1" id="KW-0175">Coiled coil</keyword>
<evidence type="ECO:0000313" key="2">
    <source>
        <dbReference type="EMBL" id="CAD8092556.1"/>
    </source>
</evidence>
<accession>A0A8S1NQQ5</accession>
<feature type="coiled-coil region" evidence="1">
    <location>
        <begin position="2"/>
        <end position="51"/>
    </location>
</feature>
<organism evidence="2 3">
    <name type="scientific">Paramecium primaurelia</name>
    <dbReference type="NCBI Taxonomy" id="5886"/>
    <lineage>
        <taxon>Eukaryota</taxon>
        <taxon>Sar</taxon>
        <taxon>Alveolata</taxon>
        <taxon>Ciliophora</taxon>
        <taxon>Intramacronucleata</taxon>
        <taxon>Oligohymenophorea</taxon>
        <taxon>Peniculida</taxon>
        <taxon>Parameciidae</taxon>
        <taxon>Paramecium</taxon>
    </lineage>
</organism>